<dbReference type="EMBL" id="MN739806">
    <property type="protein sequence ID" value="QHT26974.1"/>
    <property type="molecule type" value="Genomic_DNA"/>
</dbReference>
<proteinExistence type="predicted"/>
<evidence type="ECO:0000313" key="1">
    <source>
        <dbReference type="EMBL" id="QHT26974.1"/>
    </source>
</evidence>
<accession>A0A6C0ECZ0</accession>
<organism evidence="1">
    <name type="scientific">viral metagenome</name>
    <dbReference type="NCBI Taxonomy" id="1070528"/>
    <lineage>
        <taxon>unclassified sequences</taxon>
        <taxon>metagenomes</taxon>
        <taxon>organismal metagenomes</taxon>
    </lineage>
</organism>
<dbReference type="AlphaFoldDB" id="A0A6C0ECZ0"/>
<sequence length="325" mass="38614">MTGVREHICIVCNKHYTSRQTLWKHNKKFYNTIITNVVSKVVPKVVSKVVPTNIVSDLIILENKIYNCKICNKKFNDRHNKWRYEKLCLKKTQIINNNNITNNINNDNRQINTNNNINIKLIINKIGSEDINELTENEIKQILLKNGEAITKYIELINFNKELPNNHSFCTTNLKSKYLDVFNTNTKTIDKDRKKYFFDKLLKNAVNKIKKLFEIYKSEEYIIDNHDKVKQMLKSSIELGEKFFNDKILKELFNKIELLSYNKKNLIKNTWDGNNNLNYKLIRKIKKLILSIISYKINDNKILEINTKLINSLIKKIKLIIYYYQ</sequence>
<name>A0A6C0ECZ0_9ZZZZ</name>
<protein>
    <submittedName>
        <fullName evidence="1">Uncharacterized protein</fullName>
    </submittedName>
</protein>
<dbReference type="SUPFAM" id="SSF57667">
    <property type="entry name" value="beta-beta-alpha zinc fingers"/>
    <property type="match status" value="1"/>
</dbReference>
<reference evidence="1" key="1">
    <citation type="journal article" date="2020" name="Nature">
        <title>Giant virus diversity and host interactions through global metagenomics.</title>
        <authorList>
            <person name="Schulz F."/>
            <person name="Roux S."/>
            <person name="Paez-Espino D."/>
            <person name="Jungbluth S."/>
            <person name="Walsh D.A."/>
            <person name="Denef V.J."/>
            <person name="McMahon K.D."/>
            <person name="Konstantinidis K.T."/>
            <person name="Eloe-Fadrosh E.A."/>
            <person name="Kyrpides N.C."/>
            <person name="Woyke T."/>
        </authorList>
    </citation>
    <scope>NUCLEOTIDE SEQUENCE</scope>
    <source>
        <strain evidence="1">GVMAG-M-3300023179-2</strain>
    </source>
</reference>
<dbReference type="Gene3D" id="3.30.160.60">
    <property type="entry name" value="Classic Zinc Finger"/>
    <property type="match status" value="1"/>
</dbReference>
<dbReference type="InterPro" id="IPR036236">
    <property type="entry name" value="Znf_C2H2_sf"/>
</dbReference>